<dbReference type="AlphaFoldDB" id="A0A917IVV9"/>
<dbReference type="Gene3D" id="1.10.1060.10">
    <property type="entry name" value="Alpha-helical ferredoxin"/>
    <property type="match status" value="1"/>
</dbReference>
<dbReference type="InterPro" id="IPR017896">
    <property type="entry name" value="4Fe4S_Fe-S-bd"/>
</dbReference>
<dbReference type="RefSeq" id="WP_188951619.1">
    <property type="nucleotide sequence ID" value="NZ_BMIB01000002.1"/>
</dbReference>
<gene>
    <name evidence="8" type="ORF">GCM10011379_17160</name>
</gene>
<keyword evidence="9" id="KW-1185">Reference proteome</keyword>
<dbReference type="Proteomes" id="UP000627292">
    <property type="component" value="Unassembled WGS sequence"/>
</dbReference>
<feature type="domain" description="4Fe-4S ferredoxin-type" evidence="7">
    <location>
        <begin position="301"/>
        <end position="332"/>
    </location>
</feature>
<dbReference type="SUPFAM" id="SSF46548">
    <property type="entry name" value="alpha-helical ferredoxin"/>
    <property type="match status" value="1"/>
</dbReference>
<comment type="caution">
    <text evidence="8">The sequence shown here is derived from an EMBL/GenBank/DDBJ whole genome shotgun (WGS) entry which is preliminary data.</text>
</comment>
<evidence type="ECO:0000256" key="6">
    <source>
        <dbReference type="SAM" id="Phobius"/>
    </source>
</evidence>
<feature type="transmembrane region" description="Helical" evidence="6">
    <location>
        <begin position="6"/>
        <end position="22"/>
    </location>
</feature>
<feature type="transmembrane region" description="Helical" evidence="6">
    <location>
        <begin position="109"/>
        <end position="130"/>
    </location>
</feature>
<keyword evidence="6" id="KW-0812">Transmembrane</keyword>
<accession>A0A917IVV9</accession>
<evidence type="ECO:0000259" key="7">
    <source>
        <dbReference type="PROSITE" id="PS51379"/>
    </source>
</evidence>
<protein>
    <submittedName>
        <fullName evidence="8">Fe-S oxidoreductase</fullName>
    </submittedName>
</protein>
<dbReference type="GO" id="GO:0005886">
    <property type="term" value="C:plasma membrane"/>
    <property type="evidence" value="ECO:0007669"/>
    <property type="project" value="TreeGrafter"/>
</dbReference>
<evidence type="ECO:0000256" key="4">
    <source>
        <dbReference type="ARBA" id="ARBA00023004"/>
    </source>
</evidence>
<dbReference type="InterPro" id="IPR009051">
    <property type="entry name" value="Helical_ferredxn"/>
</dbReference>
<evidence type="ECO:0000256" key="5">
    <source>
        <dbReference type="ARBA" id="ARBA00023014"/>
    </source>
</evidence>
<evidence type="ECO:0000313" key="8">
    <source>
        <dbReference type="EMBL" id="GGH64759.1"/>
    </source>
</evidence>
<proteinExistence type="predicted"/>
<dbReference type="GO" id="GO:0016491">
    <property type="term" value="F:oxidoreductase activity"/>
    <property type="evidence" value="ECO:0007669"/>
    <property type="project" value="UniProtKB-KW"/>
</dbReference>
<feature type="transmembrane region" description="Helical" evidence="6">
    <location>
        <begin position="65"/>
        <end position="89"/>
    </location>
</feature>
<dbReference type="GO" id="GO:0051539">
    <property type="term" value="F:4 iron, 4 sulfur cluster binding"/>
    <property type="evidence" value="ECO:0007669"/>
    <property type="project" value="UniProtKB-KW"/>
</dbReference>
<evidence type="ECO:0000256" key="3">
    <source>
        <dbReference type="ARBA" id="ARBA00023002"/>
    </source>
</evidence>
<evidence type="ECO:0000313" key="9">
    <source>
        <dbReference type="Proteomes" id="UP000627292"/>
    </source>
</evidence>
<dbReference type="GO" id="GO:0046872">
    <property type="term" value="F:metal ion binding"/>
    <property type="evidence" value="ECO:0007669"/>
    <property type="project" value="UniProtKB-KW"/>
</dbReference>
<dbReference type="SUPFAM" id="SSF103501">
    <property type="entry name" value="Respiratory nitrate reductase 1 gamma chain"/>
    <property type="match status" value="1"/>
</dbReference>
<dbReference type="Pfam" id="PF13187">
    <property type="entry name" value="Fer4_9"/>
    <property type="match status" value="1"/>
</dbReference>
<keyword evidence="1" id="KW-0004">4Fe-4S</keyword>
<dbReference type="InterPro" id="IPR017900">
    <property type="entry name" value="4Fe4S_Fe_S_CS"/>
</dbReference>
<keyword evidence="6" id="KW-1133">Transmembrane helix</keyword>
<dbReference type="PROSITE" id="PS51379">
    <property type="entry name" value="4FE4S_FER_2"/>
    <property type="match status" value="2"/>
</dbReference>
<organism evidence="8 9">
    <name type="scientific">Filimonas zeae</name>
    <dbReference type="NCBI Taxonomy" id="1737353"/>
    <lineage>
        <taxon>Bacteria</taxon>
        <taxon>Pseudomonadati</taxon>
        <taxon>Bacteroidota</taxon>
        <taxon>Chitinophagia</taxon>
        <taxon>Chitinophagales</taxon>
        <taxon>Chitinophagaceae</taxon>
        <taxon>Filimonas</taxon>
    </lineage>
</organism>
<keyword evidence="6" id="KW-0472">Membrane</keyword>
<dbReference type="InterPro" id="IPR036197">
    <property type="entry name" value="NarG-like_sf"/>
</dbReference>
<dbReference type="PANTHER" id="PTHR43255:SF1">
    <property type="entry name" value="IRON-SULFUR-BINDING OXIDOREDUCTASE FADF-RELATED"/>
    <property type="match status" value="1"/>
</dbReference>
<evidence type="ECO:0000256" key="1">
    <source>
        <dbReference type="ARBA" id="ARBA00022485"/>
    </source>
</evidence>
<reference evidence="8" key="2">
    <citation type="submission" date="2020-09" db="EMBL/GenBank/DDBJ databases">
        <authorList>
            <person name="Sun Q."/>
            <person name="Zhou Y."/>
        </authorList>
    </citation>
    <scope>NUCLEOTIDE SEQUENCE</scope>
    <source>
        <strain evidence="8">CGMCC 1.15290</strain>
    </source>
</reference>
<keyword evidence="3" id="KW-0560">Oxidoreductase</keyword>
<feature type="domain" description="4Fe-4S ferredoxin-type" evidence="7">
    <location>
        <begin position="364"/>
        <end position="395"/>
    </location>
</feature>
<name>A0A917IVV9_9BACT</name>
<keyword evidence="2" id="KW-0479">Metal-binding</keyword>
<evidence type="ECO:0000256" key="2">
    <source>
        <dbReference type="ARBA" id="ARBA00022723"/>
    </source>
</evidence>
<feature type="transmembrane region" description="Helical" evidence="6">
    <location>
        <begin position="155"/>
        <end position="173"/>
    </location>
</feature>
<dbReference type="PROSITE" id="PS00198">
    <property type="entry name" value="4FE4S_FER_1"/>
    <property type="match status" value="1"/>
</dbReference>
<keyword evidence="4" id="KW-0408">Iron</keyword>
<dbReference type="EMBL" id="BMIB01000002">
    <property type="protein sequence ID" value="GGH64759.1"/>
    <property type="molecule type" value="Genomic_DNA"/>
</dbReference>
<dbReference type="InterPro" id="IPR051460">
    <property type="entry name" value="HdrC_iron-sulfur_subunit"/>
</dbReference>
<dbReference type="Gene3D" id="1.20.950.20">
    <property type="entry name" value="Transmembrane di-heme cytochromes, Chain C"/>
    <property type="match status" value="1"/>
</dbReference>
<keyword evidence="5" id="KW-0411">Iron-sulfur</keyword>
<dbReference type="PANTHER" id="PTHR43255">
    <property type="entry name" value="IRON-SULFUR-BINDING OXIDOREDUCTASE FADF-RELATED-RELATED"/>
    <property type="match status" value="1"/>
</dbReference>
<reference evidence="8" key="1">
    <citation type="journal article" date="2014" name="Int. J. Syst. Evol. Microbiol.">
        <title>Complete genome sequence of Corynebacterium casei LMG S-19264T (=DSM 44701T), isolated from a smear-ripened cheese.</title>
        <authorList>
            <consortium name="US DOE Joint Genome Institute (JGI-PGF)"/>
            <person name="Walter F."/>
            <person name="Albersmeier A."/>
            <person name="Kalinowski J."/>
            <person name="Ruckert C."/>
        </authorList>
    </citation>
    <scope>NUCLEOTIDE SEQUENCE</scope>
    <source>
        <strain evidence="8">CGMCC 1.15290</strain>
    </source>
</reference>
<sequence>MHIIQEAAFIVVLAVAIILFSKKSRQIYRNIMLGRPEPLNDQPEKRWRNLLLLAFGQKKMFRNPLVAVLHFVVYAGFIIINAEVLEILLDGILGKHRLFAEPLGGFYNVLINSFEILAAGVLLACAIFLVRRNLVKVKRLNHSDLTGWPRSDANYILITEIVLMTLFLTMNAADTLLQQRGYSHYGEAVTGNFRVSALFQPMLAGLSSGTLEGIERTCWWLHILGILAFLNYLPYSKHLHIVLAFPNAWFARLKPMGEMHNMPEVQKEVLYMMQPELAPPADQAPAEMPRFGARDVMDLSWKNVLDAYSCTECGRCTAACPANITGKKLSPRKIMMDTRDRAEAIGENINANGEYKDDGKSLVHDYITEEELRACTTCNACVQECPVSISPLDIILQLRRHLVMEASSAPAEWNGMFSNIENNFAPWKFSPDDRDRWISEN</sequence>